<protein>
    <recommendedName>
        <fullName evidence="2">Olduvai domain-containing protein</fullName>
    </recommendedName>
</protein>
<feature type="region of interest" description="Disordered" evidence="1">
    <location>
        <begin position="159"/>
        <end position="178"/>
    </location>
</feature>
<keyword evidence="4" id="KW-1185">Reference proteome</keyword>
<comment type="caution">
    <text evidence="3">The sequence shown here is derived from an EMBL/GenBank/DDBJ whole genome shotgun (WGS) entry which is preliminary data.</text>
</comment>
<sequence>MAVSLTTFSGRRTEMGILETNQCLKKFLMSQATEKVPFEEMELVEKRRLATQLGLGGSFRQDIVTEQQQEIEFKRQSVEDHLLVRQFRHQIENHDKKGKDRQESLAARLSMGLQEEEANEVLEDSLDEKYLMHSGQHDSRKPPSSNACVCDVQDASSAVDRASEYSQYKENNPQQLED</sequence>
<dbReference type="Proteomes" id="UP000326062">
    <property type="component" value="Chromosome 1"/>
</dbReference>
<dbReference type="SMART" id="SM01148">
    <property type="entry name" value="DUF1220"/>
    <property type="match status" value="1"/>
</dbReference>
<accession>A0A5J5N1Q1</accession>
<dbReference type="InterPro" id="IPR010630">
    <property type="entry name" value="Olduvai_dom"/>
</dbReference>
<dbReference type="EMBL" id="VCEB01000001">
    <property type="protein sequence ID" value="KAB0386495.1"/>
    <property type="molecule type" value="Genomic_DNA"/>
</dbReference>
<evidence type="ECO:0000313" key="4">
    <source>
        <dbReference type="Proteomes" id="UP000326062"/>
    </source>
</evidence>
<dbReference type="AlphaFoldDB" id="A0A5J5N1Q1"/>
<evidence type="ECO:0000313" key="3">
    <source>
        <dbReference type="EMBL" id="KAB0386495.1"/>
    </source>
</evidence>
<dbReference type="PROSITE" id="PS51316">
    <property type="entry name" value="ODV"/>
    <property type="match status" value="1"/>
</dbReference>
<evidence type="ECO:0000259" key="2">
    <source>
        <dbReference type="PROSITE" id="PS51316"/>
    </source>
</evidence>
<name>A0A5J5N1Q1_MUNRE</name>
<gene>
    <name evidence="3" type="ORF">FD755_001451</name>
</gene>
<evidence type="ECO:0000256" key="1">
    <source>
        <dbReference type="SAM" id="MobiDB-lite"/>
    </source>
</evidence>
<organism evidence="3 4">
    <name type="scientific">Muntiacus reevesi</name>
    <name type="common">Reeves' muntjac</name>
    <name type="synonym">Cervus reevesi</name>
    <dbReference type="NCBI Taxonomy" id="9886"/>
    <lineage>
        <taxon>Eukaryota</taxon>
        <taxon>Metazoa</taxon>
        <taxon>Chordata</taxon>
        <taxon>Craniata</taxon>
        <taxon>Vertebrata</taxon>
        <taxon>Euteleostomi</taxon>
        <taxon>Mammalia</taxon>
        <taxon>Eutheria</taxon>
        <taxon>Laurasiatheria</taxon>
        <taxon>Artiodactyla</taxon>
        <taxon>Ruminantia</taxon>
        <taxon>Pecora</taxon>
        <taxon>Cervidae</taxon>
        <taxon>Muntiacinae</taxon>
        <taxon>Muntiacus</taxon>
    </lineage>
</organism>
<feature type="domain" description="Olduvai" evidence="2">
    <location>
        <begin position="90"/>
        <end position="178"/>
    </location>
</feature>
<dbReference type="Pfam" id="PF06758">
    <property type="entry name" value="Olduvai"/>
    <property type="match status" value="1"/>
</dbReference>
<feature type="compositionally biased region" description="Polar residues" evidence="1">
    <location>
        <begin position="164"/>
        <end position="178"/>
    </location>
</feature>
<reference evidence="3 4" key="1">
    <citation type="submission" date="2019-06" db="EMBL/GenBank/DDBJ databases">
        <title>Discovery of a novel chromosome fission-fusion reversal in muntjac.</title>
        <authorList>
            <person name="Mudd A.B."/>
            <person name="Bredeson J.V."/>
            <person name="Baum R."/>
            <person name="Hockemeyer D."/>
            <person name="Rokhsar D.S."/>
        </authorList>
    </citation>
    <scope>NUCLEOTIDE SEQUENCE [LARGE SCALE GENOMIC DNA]</scope>
    <source>
        <strain evidence="3">UCam_UCB_Mr</strain>
        <tissue evidence="3">Fibroblast cell line</tissue>
    </source>
</reference>
<proteinExistence type="predicted"/>